<dbReference type="AlphaFoldDB" id="A0A9D9H1W5"/>
<feature type="signal peptide" evidence="1">
    <location>
        <begin position="1"/>
        <end position="18"/>
    </location>
</feature>
<organism evidence="2 3">
    <name type="scientific">Candidatus Ornithospirochaeta stercoripullorum</name>
    <dbReference type="NCBI Taxonomy" id="2840899"/>
    <lineage>
        <taxon>Bacteria</taxon>
        <taxon>Pseudomonadati</taxon>
        <taxon>Spirochaetota</taxon>
        <taxon>Spirochaetia</taxon>
        <taxon>Spirochaetales</taxon>
        <taxon>Spirochaetaceae</taxon>
        <taxon>Spirochaetaceae incertae sedis</taxon>
        <taxon>Candidatus Ornithospirochaeta</taxon>
    </lineage>
</organism>
<comment type="caution">
    <text evidence="2">The sequence shown here is derived from an EMBL/GenBank/DDBJ whole genome shotgun (WGS) entry which is preliminary data.</text>
</comment>
<dbReference type="Gene3D" id="2.60.450.10">
    <property type="entry name" value="Lipopolysaccharide (LPS) transport protein A like domain"/>
    <property type="match status" value="1"/>
</dbReference>
<evidence type="ECO:0000313" key="2">
    <source>
        <dbReference type="EMBL" id="MBO8435950.1"/>
    </source>
</evidence>
<reference evidence="2" key="1">
    <citation type="submission" date="2020-10" db="EMBL/GenBank/DDBJ databases">
        <authorList>
            <person name="Gilroy R."/>
        </authorList>
    </citation>
    <scope>NUCLEOTIDE SEQUENCE</scope>
    <source>
        <strain evidence="2">7293</strain>
    </source>
</reference>
<evidence type="ECO:0000256" key="1">
    <source>
        <dbReference type="SAM" id="SignalP"/>
    </source>
</evidence>
<sequence length="206" mass="22536">MRKAAIILLLLIPSLLFADNITFSGGESSIVLRNGRENVVLSEGATVTVGSMEIAADEITLSGDGWRFVTCSGNASVLDAERGITIRTSSIWYDRSEERILISSWYEVEDITNEVSATGASLEYSLNDERLQLDKDVTLLKDTDDNGIMRCNAESVIFSRSDNTLQLRGSASINWDGDRYEAEVISVDLDTESISLDGRIKGTING</sequence>
<evidence type="ECO:0008006" key="4">
    <source>
        <dbReference type="Google" id="ProtNLM"/>
    </source>
</evidence>
<dbReference type="Proteomes" id="UP000823615">
    <property type="component" value="Unassembled WGS sequence"/>
</dbReference>
<gene>
    <name evidence="2" type="ORF">IAA97_03115</name>
</gene>
<name>A0A9D9H1W5_9SPIO</name>
<protein>
    <recommendedName>
        <fullName evidence="4">Organic solvent tolerance-like N-terminal domain-containing protein</fullName>
    </recommendedName>
</protein>
<dbReference type="EMBL" id="JADIMT010000039">
    <property type="protein sequence ID" value="MBO8435950.1"/>
    <property type="molecule type" value="Genomic_DNA"/>
</dbReference>
<keyword evidence="1" id="KW-0732">Signal</keyword>
<reference evidence="2" key="2">
    <citation type="journal article" date="2021" name="PeerJ">
        <title>Extensive microbial diversity within the chicken gut microbiome revealed by metagenomics and culture.</title>
        <authorList>
            <person name="Gilroy R."/>
            <person name="Ravi A."/>
            <person name="Getino M."/>
            <person name="Pursley I."/>
            <person name="Horton D.L."/>
            <person name="Alikhan N.F."/>
            <person name="Baker D."/>
            <person name="Gharbi K."/>
            <person name="Hall N."/>
            <person name="Watson M."/>
            <person name="Adriaenssens E.M."/>
            <person name="Foster-Nyarko E."/>
            <person name="Jarju S."/>
            <person name="Secka A."/>
            <person name="Antonio M."/>
            <person name="Oren A."/>
            <person name="Chaudhuri R.R."/>
            <person name="La Ragione R."/>
            <person name="Hildebrand F."/>
            <person name="Pallen M.J."/>
        </authorList>
    </citation>
    <scope>NUCLEOTIDE SEQUENCE</scope>
    <source>
        <strain evidence="2">7293</strain>
    </source>
</reference>
<feature type="chain" id="PRO_5039572318" description="Organic solvent tolerance-like N-terminal domain-containing protein" evidence="1">
    <location>
        <begin position="19"/>
        <end position="206"/>
    </location>
</feature>
<evidence type="ECO:0000313" key="3">
    <source>
        <dbReference type="Proteomes" id="UP000823615"/>
    </source>
</evidence>
<proteinExistence type="predicted"/>
<accession>A0A9D9H1W5</accession>